<dbReference type="EMBL" id="CP097510">
    <property type="protein sequence ID" value="URE27319.1"/>
    <property type="molecule type" value="Genomic_DNA"/>
</dbReference>
<dbReference type="AlphaFoldDB" id="A0A9E7KTW3"/>
<organism evidence="1 2">
    <name type="scientific">Musa troglodytarum</name>
    <name type="common">fe'i banana</name>
    <dbReference type="NCBI Taxonomy" id="320322"/>
    <lineage>
        <taxon>Eukaryota</taxon>
        <taxon>Viridiplantae</taxon>
        <taxon>Streptophyta</taxon>
        <taxon>Embryophyta</taxon>
        <taxon>Tracheophyta</taxon>
        <taxon>Spermatophyta</taxon>
        <taxon>Magnoliopsida</taxon>
        <taxon>Liliopsida</taxon>
        <taxon>Zingiberales</taxon>
        <taxon>Musaceae</taxon>
        <taxon>Musa</taxon>
    </lineage>
</organism>
<protein>
    <submittedName>
        <fullName evidence="1">Uncharacterized protein</fullName>
    </submittedName>
</protein>
<dbReference type="Proteomes" id="UP001055439">
    <property type="component" value="Chromosome 8"/>
</dbReference>
<keyword evidence="2" id="KW-1185">Reference proteome</keyword>
<gene>
    <name evidence="1" type="ORF">MUK42_17353</name>
</gene>
<proteinExistence type="predicted"/>
<accession>A0A9E7KTW3</accession>
<evidence type="ECO:0000313" key="1">
    <source>
        <dbReference type="EMBL" id="URE27319.1"/>
    </source>
</evidence>
<evidence type="ECO:0000313" key="2">
    <source>
        <dbReference type="Proteomes" id="UP001055439"/>
    </source>
</evidence>
<reference evidence="1" key="1">
    <citation type="submission" date="2022-05" db="EMBL/GenBank/DDBJ databases">
        <title>The Musa troglodytarum L. genome provides insights into the mechanism of non-climacteric behaviour and enrichment of carotenoids.</title>
        <authorList>
            <person name="Wang J."/>
        </authorList>
    </citation>
    <scope>NUCLEOTIDE SEQUENCE</scope>
    <source>
        <tissue evidence="1">Leaf</tissue>
    </source>
</reference>
<sequence length="149" mass="17023">MKGRPGDAVALFSIYEHQIPRKNLEEGYVNLSSRSNLVRGIIMYYRLFRMAAYSLSFFWKRIQRKSYFVVEGLEKYCCLKLLLHNAFMLVVDSYSLMRRKLACPGSCGATSIRTAPGGTELARDGRGSADRQPNRCHVLHVSYQPATYD</sequence>
<name>A0A9E7KTW3_9LILI</name>